<evidence type="ECO:0000313" key="2">
    <source>
        <dbReference type="Proteomes" id="UP000050761"/>
    </source>
</evidence>
<proteinExistence type="predicted"/>
<organism evidence="2 3">
    <name type="scientific">Heligmosomoides polygyrus</name>
    <name type="common">Parasitic roundworm</name>
    <dbReference type="NCBI Taxonomy" id="6339"/>
    <lineage>
        <taxon>Eukaryota</taxon>
        <taxon>Metazoa</taxon>
        <taxon>Ecdysozoa</taxon>
        <taxon>Nematoda</taxon>
        <taxon>Chromadorea</taxon>
        <taxon>Rhabditida</taxon>
        <taxon>Rhabditina</taxon>
        <taxon>Rhabditomorpha</taxon>
        <taxon>Strongyloidea</taxon>
        <taxon>Heligmosomidae</taxon>
        <taxon>Heligmosomoides</taxon>
    </lineage>
</organism>
<keyword evidence="2" id="KW-1185">Reference proteome</keyword>
<reference evidence="1 2" key="1">
    <citation type="submission" date="2018-11" db="EMBL/GenBank/DDBJ databases">
        <authorList>
            <consortium name="Pathogen Informatics"/>
        </authorList>
    </citation>
    <scope>NUCLEOTIDE SEQUENCE [LARGE SCALE GENOMIC DNA]</scope>
</reference>
<dbReference type="Proteomes" id="UP000050761">
    <property type="component" value="Unassembled WGS sequence"/>
</dbReference>
<name>A0A183GD30_HELPZ</name>
<evidence type="ECO:0000313" key="1">
    <source>
        <dbReference type="EMBL" id="VDP18364.1"/>
    </source>
</evidence>
<sequence length="154" mass="16604">MRRALFSSVNYYVQVDVARCTSVDIPLVAGGRAIAAFHPASNRTAHVQHKHGRDHFSSPPPVSPQTLLLHSHSAVQVTKAYQVESYGSHASKITAEGSFVAFILKMLSPLQSVLNGLLYCNLSSDTSSKPIVAVLRLRPSSLTLSSPARVRPDG</sequence>
<dbReference type="WBParaSite" id="HPBE_0002012301-mRNA-1">
    <property type="protein sequence ID" value="HPBE_0002012301-mRNA-1"/>
    <property type="gene ID" value="HPBE_0002012301"/>
</dbReference>
<dbReference type="EMBL" id="UZAH01031880">
    <property type="protein sequence ID" value="VDP18364.1"/>
    <property type="molecule type" value="Genomic_DNA"/>
</dbReference>
<reference evidence="3" key="2">
    <citation type="submission" date="2019-09" db="UniProtKB">
        <authorList>
            <consortium name="WormBaseParasite"/>
        </authorList>
    </citation>
    <scope>IDENTIFICATION</scope>
</reference>
<accession>A0A3P8CG86</accession>
<evidence type="ECO:0000313" key="3">
    <source>
        <dbReference type="WBParaSite" id="HPBE_0002012301-mRNA-1"/>
    </source>
</evidence>
<dbReference type="AlphaFoldDB" id="A0A183GD30"/>
<gene>
    <name evidence="1" type="ORF">HPBE_LOCUS20122</name>
</gene>
<protein>
    <submittedName>
        <fullName evidence="1 3">Uncharacterized protein</fullName>
    </submittedName>
</protein>
<accession>A0A183GD30</accession>